<sequence>MIYDEQALKALEGETRSAAFRLGKVTAPVVARLEADIATFNVLTATRQDVDRTSELETMLAALQAYCESAAAYTDQLATNLAASQQAMYAEATRAAFAMRQMQLVHQDLLREKKMTDRWWNAVHPPQNDPNA</sequence>
<proteinExistence type="predicted"/>
<reference evidence="2" key="1">
    <citation type="submission" date="2016-10" db="EMBL/GenBank/DDBJ databases">
        <authorList>
            <person name="Varghese N."/>
            <person name="Submissions S."/>
        </authorList>
    </citation>
    <scope>NUCLEOTIDE SEQUENCE [LARGE SCALE GENOMIC DNA]</scope>
    <source>
        <strain evidence="2">CGMCC 1.8975</strain>
    </source>
</reference>
<evidence type="ECO:0000313" key="1">
    <source>
        <dbReference type="EMBL" id="SDY97909.1"/>
    </source>
</evidence>
<organism evidence="1 2">
    <name type="scientific">Hymenobacter psychrophilus</name>
    <dbReference type="NCBI Taxonomy" id="651662"/>
    <lineage>
        <taxon>Bacteria</taxon>
        <taxon>Pseudomonadati</taxon>
        <taxon>Bacteroidota</taxon>
        <taxon>Cytophagia</taxon>
        <taxon>Cytophagales</taxon>
        <taxon>Hymenobacteraceae</taxon>
        <taxon>Hymenobacter</taxon>
    </lineage>
</organism>
<dbReference type="RefSeq" id="WP_092743877.1">
    <property type="nucleotide sequence ID" value="NZ_FNOV01000026.1"/>
</dbReference>
<dbReference type="STRING" id="651662.SAMN04488069_1262"/>
<gene>
    <name evidence="1" type="ORF">SAMN04488069_1262</name>
</gene>
<dbReference type="AlphaFoldDB" id="A0A1H3PBZ3"/>
<keyword evidence="2" id="KW-1185">Reference proteome</keyword>
<accession>A0A1H3PBZ3</accession>
<name>A0A1H3PBZ3_9BACT</name>
<protein>
    <submittedName>
        <fullName evidence="1">Uncharacterized protein</fullName>
    </submittedName>
</protein>
<dbReference type="EMBL" id="FNOV01000026">
    <property type="protein sequence ID" value="SDY97909.1"/>
    <property type="molecule type" value="Genomic_DNA"/>
</dbReference>
<dbReference type="Proteomes" id="UP000199249">
    <property type="component" value="Unassembled WGS sequence"/>
</dbReference>
<evidence type="ECO:0000313" key="2">
    <source>
        <dbReference type="Proteomes" id="UP000199249"/>
    </source>
</evidence>